<protein>
    <recommendedName>
        <fullName evidence="4 12">4-hydroxy-tetrahydrodipicolinate synthase</fullName>
        <shortName evidence="12">HTPA synthase</shortName>
        <ecNumber evidence="4 12">4.3.3.7</ecNumber>
    </recommendedName>
</protein>
<evidence type="ECO:0000256" key="8">
    <source>
        <dbReference type="ARBA" id="ARBA00023154"/>
    </source>
</evidence>
<feature type="site" description="Part of a proton relay during catalysis" evidence="12">
    <location>
        <position position="44"/>
    </location>
</feature>
<dbReference type="PIRSF" id="PIRSF001365">
    <property type="entry name" value="DHDPS"/>
    <property type="match status" value="1"/>
</dbReference>
<evidence type="ECO:0000256" key="10">
    <source>
        <dbReference type="ARBA" id="ARBA00023270"/>
    </source>
</evidence>
<accession>A0A918U6W0</accession>
<dbReference type="PRINTS" id="PR00146">
    <property type="entry name" value="DHPICSNTHASE"/>
</dbReference>
<gene>
    <name evidence="12 16" type="primary">dapA</name>
    <name evidence="16" type="ORF">GCM10011289_01530</name>
</gene>
<evidence type="ECO:0000256" key="13">
    <source>
        <dbReference type="PIRNR" id="PIRNR001365"/>
    </source>
</evidence>
<feature type="binding site" evidence="12 15">
    <location>
        <position position="203"/>
    </location>
    <ligand>
        <name>pyruvate</name>
        <dbReference type="ChEBI" id="CHEBI:15361"/>
    </ligand>
</feature>
<comment type="catalytic activity">
    <reaction evidence="11 12">
        <text>L-aspartate 4-semialdehyde + pyruvate = (2S,4S)-4-hydroxy-2,3,4,5-tetrahydrodipicolinate + H2O + H(+)</text>
        <dbReference type="Rhea" id="RHEA:34171"/>
        <dbReference type="ChEBI" id="CHEBI:15361"/>
        <dbReference type="ChEBI" id="CHEBI:15377"/>
        <dbReference type="ChEBI" id="CHEBI:15378"/>
        <dbReference type="ChEBI" id="CHEBI:67139"/>
        <dbReference type="ChEBI" id="CHEBI:537519"/>
        <dbReference type="EC" id="4.3.3.7"/>
    </reaction>
</comment>
<dbReference type="InterPro" id="IPR005263">
    <property type="entry name" value="DapA"/>
</dbReference>
<evidence type="ECO:0000256" key="4">
    <source>
        <dbReference type="ARBA" id="ARBA00012086"/>
    </source>
</evidence>
<evidence type="ECO:0000256" key="15">
    <source>
        <dbReference type="PIRSR" id="PIRSR001365-2"/>
    </source>
</evidence>
<dbReference type="RefSeq" id="WP_215796403.1">
    <property type="nucleotide sequence ID" value="NZ_BMYX01000001.1"/>
</dbReference>
<dbReference type="Gene3D" id="3.20.20.70">
    <property type="entry name" value="Aldolase class I"/>
    <property type="match status" value="1"/>
</dbReference>
<comment type="subcellular location">
    <subcellularLocation>
        <location evidence="12">Cytoplasm</location>
    </subcellularLocation>
</comment>
<dbReference type="PANTHER" id="PTHR12128:SF66">
    <property type="entry name" value="4-HYDROXY-2-OXOGLUTARATE ALDOLASE, MITOCHONDRIAL"/>
    <property type="match status" value="1"/>
</dbReference>
<comment type="subunit">
    <text evidence="12">Homotetramer; dimer of dimers.</text>
</comment>
<dbReference type="CDD" id="cd00950">
    <property type="entry name" value="DHDPS"/>
    <property type="match status" value="1"/>
</dbReference>
<dbReference type="EC" id="4.3.3.7" evidence="4 12"/>
<feature type="binding site" evidence="12 15">
    <location>
        <position position="45"/>
    </location>
    <ligand>
        <name>pyruvate</name>
        <dbReference type="ChEBI" id="CHEBI:15361"/>
    </ligand>
</feature>
<keyword evidence="6 12" id="KW-0028">Amino-acid biosynthesis</keyword>
<comment type="pathway">
    <text evidence="2 12">Amino-acid biosynthesis; L-lysine biosynthesis via DAP pathway; (S)-tetrahydrodipicolinate from L-aspartate: step 3/4.</text>
</comment>
<dbReference type="InterPro" id="IPR020625">
    <property type="entry name" value="Schiff_base-form_aldolases_AS"/>
</dbReference>
<keyword evidence="5 12" id="KW-0963">Cytoplasm</keyword>
<dbReference type="GO" id="GO:0019877">
    <property type="term" value="P:diaminopimelate biosynthetic process"/>
    <property type="evidence" value="ECO:0007669"/>
    <property type="project" value="UniProtKB-UniRule"/>
</dbReference>
<reference evidence="16" key="1">
    <citation type="journal article" date="2014" name="Int. J. Syst. Evol. Microbiol.">
        <title>Complete genome sequence of Corynebacterium casei LMG S-19264T (=DSM 44701T), isolated from a smear-ripened cheese.</title>
        <authorList>
            <consortium name="US DOE Joint Genome Institute (JGI-PGF)"/>
            <person name="Walter F."/>
            <person name="Albersmeier A."/>
            <person name="Kalinowski J."/>
            <person name="Ruckert C."/>
        </authorList>
    </citation>
    <scope>NUCLEOTIDE SEQUENCE</scope>
    <source>
        <strain evidence="16">KCTC 32182</strain>
    </source>
</reference>
<keyword evidence="10 12" id="KW-0704">Schiff base</keyword>
<comment type="function">
    <text evidence="1 12">Catalyzes the condensation of (S)-aspartate-beta-semialdehyde [(S)-ASA] and pyruvate to 4-hydroxy-tetrahydrodipicolinate (HTPA).</text>
</comment>
<dbReference type="Pfam" id="PF00701">
    <property type="entry name" value="DHDPS"/>
    <property type="match status" value="1"/>
</dbReference>
<comment type="caution">
    <text evidence="12">Was originally thought to be a dihydrodipicolinate synthase (DHDPS), catalyzing the condensation of (S)-aspartate-beta-semialdehyde [(S)-ASA] and pyruvate to dihydrodipicolinate (DHDP). However, it was shown in E.coli that the product of the enzymatic reaction is not dihydrodipicolinate but in fact (4S)-4-hydroxy-2,3,4,5-tetrahydro-(2S)-dipicolinic acid (HTPA), and that the consecutive dehydration reaction leading to DHDP is not spontaneous but catalyzed by DapB.</text>
</comment>
<evidence type="ECO:0000256" key="6">
    <source>
        <dbReference type="ARBA" id="ARBA00022605"/>
    </source>
</evidence>
<feature type="active site" description="Schiff-base intermediate with substrate" evidence="12 14">
    <location>
        <position position="161"/>
    </location>
</feature>
<comment type="caution">
    <text evidence="16">The sequence shown here is derived from an EMBL/GenBank/DDBJ whole genome shotgun (WGS) entry which is preliminary data.</text>
</comment>
<keyword evidence="9 12" id="KW-0456">Lyase</keyword>
<dbReference type="HAMAP" id="MF_00418">
    <property type="entry name" value="DapA"/>
    <property type="match status" value="1"/>
</dbReference>
<evidence type="ECO:0000256" key="11">
    <source>
        <dbReference type="ARBA" id="ARBA00047836"/>
    </source>
</evidence>
<evidence type="ECO:0000256" key="12">
    <source>
        <dbReference type="HAMAP-Rule" id="MF_00418"/>
    </source>
</evidence>
<dbReference type="SUPFAM" id="SSF51569">
    <property type="entry name" value="Aldolase"/>
    <property type="match status" value="1"/>
</dbReference>
<evidence type="ECO:0000256" key="9">
    <source>
        <dbReference type="ARBA" id="ARBA00023239"/>
    </source>
</evidence>
<dbReference type="PROSITE" id="PS00666">
    <property type="entry name" value="DHDPS_2"/>
    <property type="match status" value="1"/>
</dbReference>
<keyword evidence="17" id="KW-1185">Reference proteome</keyword>
<evidence type="ECO:0000256" key="5">
    <source>
        <dbReference type="ARBA" id="ARBA00022490"/>
    </source>
</evidence>
<dbReference type="NCBIfam" id="TIGR00674">
    <property type="entry name" value="dapA"/>
    <property type="match status" value="1"/>
</dbReference>
<dbReference type="EMBL" id="BMYX01000001">
    <property type="protein sequence ID" value="GGY03031.1"/>
    <property type="molecule type" value="Genomic_DNA"/>
</dbReference>
<dbReference type="AlphaFoldDB" id="A0A918U6W0"/>
<feature type="site" description="Part of a proton relay during catalysis" evidence="12">
    <location>
        <position position="107"/>
    </location>
</feature>
<dbReference type="GO" id="GO:0008840">
    <property type="term" value="F:4-hydroxy-tetrahydrodipicolinate synthase activity"/>
    <property type="evidence" value="ECO:0007669"/>
    <property type="project" value="UniProtKB-UniRule"/>
</dbReference>
<sequence>MNLTGSIAALVTPFVQGEVDYKALADLVEWHVSEGTSALAVCATTGESPTLSRQERYDVLAAAAASARGRLPVIAGIGTNCTREAVDLAGLARQAGADAVLHATGYYNKPTQAQIINHFRVLDQACELPILLYNIPSRTGIELTIDTVAILSELDRVRGIKDSTGQVGRVSLEMRRVRKPFAFLSGDDMTALGYFAHGGVGSISVTANVAPKAYARFAQAALEGDFATARELNATLCELHSALFIEPSPGGAKYALSRLGLCRDELRLPMTSVTEQARARIDEAMSALGLL</sequence>
<dbReference type="PANTHER" id="PTHR12128">
    <property type="entry name" value="DIHYDRODIPICOLINATE SYNTHASE"/>
    <property type="match status" value="1"/>
</dbReference>
<evidence type="ECO:0000256" key="7">
    <source>
        <dbReference type="ARBA" id="ARBA00022915"/>
    </source>
</evidence>
<name>A0A918U6W0_9NEIS</name>
<organism evidence="16 17">
    <name type="scientific">Paludibacterium paludis</name>
    <dbReference type="NCBI Taxonomy" id="1225769"/>
    <lineage>
        <taxon>Bacteria</taxon>
        <taxon>Pseudomonadati</taxon>
        <taxon>Pseudomonadota</taxon>
        <taxon>Betaproteobacteria</taxon>
        <taxon>Neisseriales</taxon>
        <taxon>Chromobacteriaceae</taxon>
        <taxon>Paludibacterium</taxon>
    </lineage>
</organism>
<dbReference type="GO" id="GO:0009089">
    <property type="term" value="P:lysine biosynthetic process via diaminopimelate"/>
    <property type="evidence" value="ECO:0007669"/>
    <property type="project" value="UniProtKB-UniRule"/>
</dbReference>
<evidence type="ECO:0000256" key="2">
    <source>
        <dbReference type="ARBA" id="ARBA00005120"/>
    </source>
</evidence>
<comment type="similarity">
    <text evidence="3 12 13">Belongs to the DapA family.</text>
</comment>
<evidence type="ECO:0000256" key="1">
    <source>
        <dbReference type="ARBA" id="ARBA00003294"/>
    </source>
</evidence>
<evidence type="ECO:0000313" key="17">
    <source>
        <dbReference type="Proteomes" id="UP000645257"/>
    </source>
</evidence>
<dbReference type="GO" id="GO:0005829">
    <property type="term" value="C:cytosol"/>
    <property type="evidence" value="ECO:0007669"/>
    <property type="project" value="TreeGrafter"/>
</dbReference>
<feature type="active site" description="Proton donor/acceptor" evidence="12 14">
    <location>
        <position position="133"/>
    </location>
</feature>
<dbReference type="InterPro" id="IPR013785">
    <property type="entry name" value="Aldolase_TIM"/>
</dbReference>
<dbReference type="SMART" id="SM01130">
    <property type="entry name" value="DHDPS"/>
    <property type="match status" value="1"/>
</dbReference>
<proteinExistence type="inferred from homology"/>
<keyword evidence="7 12" id="KW-0220">Diaminopimelate biosynthesis</keyword>
<dbReference type="InterPro" id="IPR002220">
    <property type="entry name" value="DapA-like"/>
</dbReference>
<evidence type="ECO:0000313" key="16">
    <source>
        <dbReference type="EMBL" id="GGY03031.1"/>
    </source>
</evidence>
<keyword evidence="8 12" id="KW-0457">Lysine biosynthesis</keyword>
<evidence type="ECO:0000256" key="14">
    <source>
        <dbReference type="PIRSR" id="PIRSR001365-1"/>
    </source>
</evidence>
<evidence type="ECO:0000256" key="3">
    <source>
        <dbReference type="ARBA" id="ARBA00007592"/>
    </source>
</evidence>
<dbReference type="Proteomes" id="UP000645257">
    <property type="component" value="Unassembled WGS sequence"/>
</dbReference>
<reference evidence="16" key="2">
    <citation type="submission" date="2020-09" db="EMBL/GenBank/DDBJ databases">
        <authorList>
            <person name="Sun Q."/>
            <person name="Kim S."/>
        </authorList>
    </citation>
    <scope>NUCLEOTIDE SEQUENCE</scope>
    <source>
        <strain evidence="16">KCTC 32182</strain>
    </source>
</reference>